<dbReference type="OrthoDB" id="372782at2157"/>
<evidence type="ECO:0000313" key="2">
    <source>
        <dbReference type="EMBL" id="SET15061.1"/>
    </source>
</evidence>
<gene>
    <name evidence="2" type="ORF">SAMN04488694_10451</name>
    <name evidence="1" type="ORF">SAMN05192552_101748</name>
</gene>
<organism evidence="2 3">
    <name type="scientific">Natrinema hispanicum</name>
    <dbReference type="NCBI Taxonomy" id="392421"/>
    <lineage>
        <taxon>Archaea</taxon>
        <taxon>Methanobacteriati</taxon>
        <taxon>Methanobacteriota</taxon>
        <taxon>Stenosarchaea group</taxon>
        <taxon>Halobacteria</taxon>
        <taxon>Halobacteriales</taxon>
        <taxon>Natrialbaceae</taxon>
        <taxon>Natrinema</taxon>
    </lineage>
</organism>
<sequence>MDRRTFISTLSVASFSLAGCLTSKAQPVGTLLVSNDHSFPHLVTLDIAVYIDGQEREHEIVSRVPIDPGSETVYEGVFDPQMGYLVTVTLPGSETAEVPYGRDGIAIEENDFFVRIGEAGHLNAGVSSR</sequence>
<dbReference type="PROSITE" id="PS51257">
    <property type="entry name" value="PROKAR_LIPOPROTEIN"/>
    <property type="match status" value="1"/>
</dbReference>
<reference evidence="3 4" key="2">
    <citation type="submission" date="2016-10" db="EMBL/GenBank/DDBJ databases">
        <authorList>
            <person name="Varghese N."/>
            <person name="Submissions S."/>
        </authorList>
    </citation>
    <scope>NUCLEOTIDE SEQUENCE [LARGE SCALE GENOMIC DNA]</scope>
    <source>
        <strain evidence="1 4">CDM_1</strain>
        <strain evidence="3">CDM_6</strain>
    </source>
</reference>
<dbReference type="Proteomes" id="UP000324021">
    <property type="component" value="Unassembled WGS sequence"/>
</dbReference>
<dbReference type="AlphaFoldDB" id="A0A1I0C783"/>
<dbReference type="RefSeq" id="WP_092930849.1">
    <property type="nucleotide sequence ID" value="NZ_FMZP01000017.1"/>
</dbReference>
<accession>A0A1I0C783</accession>
<evidence type="ECO:0000313" key="3">
    <source>
        <dbReference type="Proteomes" id="UP000199320"/>
    </source>
</evidence>
<protein>
    <submittedName>
        <fullName evidence="2">Uncharacterized protein</fullName>
    </submittedName>
</protein>
<name>A0A1I0C783_9EURY</name>
<dbReference type="EMBL" id="FMZP01000017">
    <property type="protein sequence ID" value="SDD28158.1"/>
    <property type="molecule type" value="Genomic_DNA"/>
</dbReference>
<evidence type="ECO:0000313" key="4">
    <source>
        <dbReference type="Proteomes" id="UP000324021"/>
    </source>
</evidence>
<evidence type="ECO:0000313" key="1">
    <source>
        <dbReference type="EMBL" id="SDD28158.1"/>
    </source>
</evidence>
<dbReference type="Proteomes" id="UP000199320">
    <property type="component" value="Unassembled WGS sequence"/>
</dbReference>
<keyword evidence="3" id="KW-1185">Reference proteome</keyword>
<reference evidence="2" key="1">
    <citation type="submission" date="2016-10" db="EMBL/GenBank/DDBJ databases">
        <authorList>
            <person name="de Groot N.N."/>
        </authorList>
    </citation>
    <scope>NUCLEOTIDE SEQUENCE [LARGE SCALE GENOMIC DNA]</scope>
    <source>
        <strain evidence="2">CDM_6</strain>
    </source>
</reference>
<dbReference type="EMBL" id="FOIC01000004">
    <property type="protein sequence ID" value="SET15061.1"/>
    <property type="molecule type" value="Genomic_DNA"/>
</dbReference>
<proteinExistence type="predicted"/>